<protein>
    <submittedName>
        <fullName evidence="2">Uncharacterized protein</fullName>
    </submittedName>
</protein>
<accession>A0AA88YD58</accession>
<name>A0AA88YD58_PINIB</name>
<dbReference type="EMBL" id="VSWD01000005">
    <property type="protein sequence ID" value="KAK3102844.1"/>
    <property type="molecule type" value="Genomic_DNA"/>
</dbReference>
<evidence type="ECO:0000313" key="3">
    <source>
        <dbReference type="Proteomes" id="UP001186944"/>
    </source>
</evidence>
<proteinExistence type="predicted"/>
<organism evidence="2 3">
    <name type="scientific">Pinctada imbricata</name>
    <name type="common">Atlantic pearl-oyster</name>
    <name type="synonym">Pinctada martensii</name>
    <dbReference type="NCBI Taxonomy" id="66713"/>
    <lineage>
        <taxon>Eukaryota</taxon>
        <taxon>Metazoa</taxon>
        <taxon>Spiralia</taxon>
        <taxon>Lophotrochozoa</taxon>
        <taxon>Mollusca</taxon>
        <taxon>Bivalvia</taxon>
        <taxon>Autobranchia</taxon>
        <taxon>Pteriomorphia</taxon>
        <taxon>Pterioida</taxon>
        <taxon>Pterioidea</taxon>
        <taxon>Pteriidae</taxon>
        <taxon>Pinctada</taxon>
    </lineage>
</organism>
<gene>
    <name evidence="2" type="ORF">FSP39_014374</name>
</gene>
<reference evidence="2" key="1">
    <citation type="submission" date="2019-08" db="EMBL/GenBank/DDBJ databases">
        <title>The improved chromosome-level genome for the pearl oyster Pinctada fucata martensii using PacBio sequencing and Hi-C.</title>
        <authorList>
            <person name="Zheng Z."/>
        </authorList>
    </citation>
    <scope>NUCLEOTIDE SEQUENCE</scope>
    <source>
        <strain evidence="2">ZZ-2019</strain>
        <tissue evidence="2">Adductor muscle</tissue>
    </source>
</reference>
<dbReference type="PANTHER" id="PTHR37352:SF1">
    <property type="entry name" value="TESTIS-SPECIFIC GENE 13 PROTEIN"/>
    <property type="match status" value="1"/>
</dbReference>
<dbReference type="Proteomes" id="UP001186944">
    <property type="component" value="Unassembled WGS sequence"/>
</dbReference>
<evidence type="ECO:0000313" key="2">
    <source>
        <dbReference type="EMBL" id="KAK3102844.1"/>
    </source>
</evidence>
<dbReference type="InterPro" id="IPR029241">
    <property type="entry name" value="TSGA13"/>
</dbReference>
<sequence length="399" mass="47147">MSRTPTNPDFLEREASWSMPNPQDLEMHQFHLYKMFGKGADDFLHPKIEPVAKKTVNSKLRKQGGKIDNFDFFVFILSLIIDCFCRAGAQRLWNTLRKESYVRLLKEDAHVPTELKETYSAFIRESIDKDRKPIRRFFCAKEDVPELGRLQDQTALVRVRNLKHKIDLMYRASRNNQDRTEILLHNNQLPEVALSQEEPDVSRYLPSWMDDWSDSSDPDYLKWVREVQQQGGRDVTKETINEHEEEEIQDGFRENKKYEGFDDELILLMTRKKHNQAKPKYVFLTESDTRSKGRFTDKFRDEYDNKDIPKPFDGTKIPMEKAKSVLGLSTDQTFESDLPTRRSAPIPERHRRQLLEYTSRWEPLSMNALIEYKKKKEVEGEGEFNQGRPKMWTTEIKVS</sequence>
<dbReference type="PANTHER" id="PTHR37352">
    <property type="entry name" value="TESTIS-SPECIFIC GENE 13 PROTEIN"/>
    <property type="match status" value="1"/>
</dbReference>
<feature type="region of interest" description="Disordered" evidence="1">
    <location>
        <begin position="379"/>
        <end position="399"/>
    </location>
</feature>
<dbReference type="AlphaFoldDB" id="A0AA88YD58"/>
<comment type="caution">
    <text evidence="2">The sequence shown here is derived from an EMBL/GenBank/DDBJ whole genome shotgun (WGS) entry which is preliminary data.</text>
</comment>
<keyword evidence="3" id="KW-1185">Reference proteome</keyword>
<evidence type="ECO:0000256" key="1">
    <source>
        <dbReference type="SAM" id="MobiDB-lite"/>
    </source>
</evidence>